<dbReference type="Proteomes" id="UP000632339">
    <property type="component" value="Unassembled WGS sequence"/>
</dbReference>
<gene>
    <name evidence="1" type="ORF">GCM10010967_13630</name>
</gene>
<protein>
    <submittedName>
        <fullName evidence="1">Uncharacterized protein</fullName>
    </submittedName>
</protein>
<evidence type="ECO:0000313" key="2">
    <source>
        <dbReference type="Proteomes" id="UP000632339"/>
    </source>
</evidence>
<proteinExistence type="predicted"/>
<sequence>MTLRSAVYMPASGSSEALKVLSELPESCKEMLNFPIDKNYTKGSENDNFCQNNYQNN</sequence>
<reference evidence="2" key="1">
    <citation type="journal article" date="2019" name="Int. J. Syst. Evol. Microbiol.">
        <title>The Global Catalogue of Microorganisms (GCM) 10K type strain sequencing project: providing services to taxonomists for standard genome sequencing and annotation.</title>
        <authorList>
            <consortium name="The Broad Institute Genomics Platform"/>
            <consortium name="The Broad Institute Genome Sequencing Center for Infectious Disease"/>
            <person name="Wu L."/>
            <person name="Ma J."/>
        </authorList>
    </citation>
    <scope>NUCLEOTIDE SEQUENCE [LARGE SCALE GENOMIC DNA]</scope>
    <source>
        <strain evidence="2">CGMCC 1.6375</strain>
    </source>
</reference>
<evidence type="ECO:0000313" key="1">
    <source>
        <dbReference type="EMBL" id="GGM83197.1"/>
    </source>
</evidence>
<name>A0ABQ2HKR3_9BACT</name>
<organism evidence="1 2">
    <name type="scientific">Dyadobacter beijingensis</name>
    <dbReference type="NCBI Taxonomy" id="365489"/>
    <lineage>
        <taxon>Bacteria</taxon>
        <taxon>Pseudomonadati</taxon>
        <taxon>Bacteroidota</taxon>
        <taxon>Cytophagia</taxon>
        <taxon>Cytophagales</taxon>
        <taxon>Spirosomataceae</taxon>
        <taxon>Dyadobacter</taxon>
    </lineage>
</organism>
<comment type="caution">
    <text evidence="1">The sequence shown here is derived from an EMBL/GenBank/DDBJ whole genome shotgun (WGS) entry which is preliminary data.</text>
</comment>
<dbReference type="EMBL" id="BMLI01000001">
    <property type="protein sequence ID" value="GGM83197.1"/>
    <property type="molecule type" value="Genomic_DNA"/>
</dbReference>
<keyword evidence="2" id="KW-1185">Reference proteome</keyword>
<accession>A0ABQ2HKR3</accession>